<accession>A0A6A4J476</accession>
<evidence type="ECO:0000256" key="2">
    <source>
        <dbReference type="ARBA" id="ARBA00010701"/>
    </source>
</evidence>
<comment type="caution">
    <text evidence="6">The sequence shown here is derived from an EMBL/GenBank/DDBJ whole genome shotgun (WGS) entry which is preliminary data.</text>
</comment>
<gene>
    <name evidence="6" type="ORF">GE061_006126</name>
</gene>
<dbReference type="Pfam" id="PF00151">
    <property type="entry name" value="Lipase"/>
    <property type="match status" value="1"/>
</dbReference>
<protein>
    <recommendedName>
        <fullName evidence="5">Lipase domain-containing protein</fullName>
    </recommendedName>
</protein>
<comment type="subcellular location">
    <subcellularLocation>
        <location evidence="1">Secreted</location>
    </subcellularLocation>
</comment>
<dbReference type="OrthoDB" id="6755582at2759"/>
<dbReference type="GO" id="GO:0017171">
    <property type="term" value="F:serine hydrolase activity"/>
    <property type="evidence" value="ECO:0007669"/>
    <property type="project" value="TreeGrafter"/>
</dbReference>
<dbReference type="Gene3D" id="3.40.50.1820">
    <property type="entry name" value="alpha/beta hydrolase"/>
    <property type="match status" value="1"/>
</dbReference>
<dbReference type="GO" id="GO:0005615">
    <property type="term" value="C:extracellular space"/>
    <property type="evidence" value="ECO:0007669"/>
    <property type="project" value="TreeGrafter"/>
</dbReference>
<comment type="similarity">
    <text evidence="2 4">Belongs to the AB hydrolase superfamily. Lipase family.</text>
</comment>
<feature type="domain" description="Lipase" evidence="5">
    <location>
        <begin position="45"/>
        <end position="304"/>
    </location>
</feature>
<evidence type="ECO:0000256" key="4">
    <source>
        <dbReference type="RuleBase" id="RU004262"/>
    </source>
</evidence>
<evidence type="ECO:0000256" key="1">
    <source>
        <dbReference type="ARBA" id="ARBA00004613"/>
    </source>
</evidence>
<evidence type="ECO:0000313" key="6">
    <source>
        <dbReference type="EMBL" id="KAF6199828.1"/>
    </source>
</evidence>
<dbReference type="EMBL" id="WIXP02000014">
    <property type="protein sequence ID" value="KAF6199828.1"/>
    <property type="molecule type" value="Genomic_DNA"/>
</dbReference>
<keyword evidence="3" id="KW-0964">Secreted</keyword>
<dbReference type="Proteomes" id="UP000466442">
    <property type="component" value="Unassembled WGS sequence"/>
</dbReference>
<evidence type="ECO:0000256" key="3">
    <source>
        <dbReference type="ARBA" id="ARBA00022525"/>
    </source>
</evidence>
<dbReference type="InterPro" id="IPR029058">
    <property type="entry name" value="AB_hydrolase_fold"/>
</dbReference>
<sequence>MIRVFGIRRLWPLIFLFTSSHSFISIISRLLHISFCAPVNKLLPTEFHLRTKDHYNLSSATSHQKLRIFEKHLDPKKEVLVTIHEYLRGCDKPFTINATKAYLKTRPGIQVVNVCWSAGFPTLESHVGVPLSAQAYPTATRFVPCVGDVVAHFLRRIHSESAISWKNITLIGHSLGAQLSGDVGNKLGGRLKKIIALDPATPLYGISPLTSSLLKPKSAKRVIVVHTSLGQYNMGTADFYANVPYTKQPGCEKFYTNVVTAWTKYWLCNHTRSVKYFIQAILNKHAFPAKKCLTYRRAVKGKCRKKNSTYVEPDTKARGIFLFKTKSKYPYY</sequence>
<dbReference type="InterPro" id="IPR000734">
    <property type="entry name" value="TAG_lipase"/>
</dbReference>
<dbReference type="SUPFAM" id="SSF53474">
    <property type="entry name" value="alpha/beta-Hydrolases"/>
    <property type="match status" value="1"/>
</dbReference>
<dbReference type="PANTHER" id="PTHR11610:SF173">
    <property type="entry name" value="LIPASE DOMAIN-CONTAINING PROTEIN-RELATED"/>
    <property type="match status" value="1"/>
</dbReference>
<evidence type="ECO:0000259" key="5">
    <source>
        <dbReference type="Pfam" id="PF00151"/>
    </source>
</evidence>
<dbReference type="PRINTS" id="PR00821">
    <property type="entry name" value="TAGLIPASE"/>
</dbReference>
<evidence type="ECO:0000313" key="7">
    <source>
        <dbReference type="Proteomes" id="UP000466442"/>
    </source>
</evidence>
<reference evidence="6" key="1">
    <citation type="journal article" date="2021" name="Mol. Ecol. Resour.">
        <title>Apolygus lucorum genome provides insights into omnivorousness and mesophyll feeding.</title>
        <authorList>
            <person name="Liu Y."/>
            <person name="Liu H."/>
            <person name="Wang H."/>
            <person name="Huang T."/>
            <person name="Liu B."/>
            <person name="Yang B."/>
            <person name="Yin L."/>
            <person name="Li B."/>
            <person name="Zhang Y."/>
            <person name="Zhang S."/>
            <person name="Jiang F."/>
            <person name="Zhang X."/>
            <person name="Ren Y."/>
            <person name="Wang B."/>
            <person name="Wang S."/>
            <person name="Lu Y."/>
            <person name="Wu K."/>
            <person name="Fan W."/>
            <person name="Wang G."/>
        </authorList>
    </citation>
    <scope>NUCLEOTIDE SEQUENCE</scope>
    <source>
        <strain evidence="6">12Hb</strain>
    </source>
</reference>
<dbReference type="GO" id="GO:0016042">
    <property type="term" value="P:lipid catabolic process"/>
    <property type="evidence" value="ECO:0007669"/>
    <property type="project" value="TreeGrafter"/>
</dbReference>
<dbReference type="AlphaFoldDB" id="A0A6A4J476"/>
<organism evidence="6 7">
    <name type="scientific">Apolygus lucorum</name>
    <name type="common">Small green plant bug</name>
    <name type="synonym">Lygocoris lucorum</name>
    <dbReference type="NCBI Taxonomy" id="248454"/>
    <lineage>
        <taxon>Eukaryota</taxon>
        <taxon>Metazoa</taxon>
        <taxon>Ecdysozoa</taxon>
        <taxon>Arthropoda</taxon>
        <taxon>Hexapoda</taxon>
        <taxon>Insecta</taxon>
        <taxon>Pterygota</taxon>
        <taxon>Neoptera</taxon>
        <taxon>Paraneoptera</taxon>
        <taxon>Hemiptera</taxon>
        <taxon>Heteroptera</taxon>
        <taxon>Panheteroptera</taxon>
        <taxon>Cimicomorpha</taxon>
        <taxon>Miridae</taxon>
        <taxon>Mirini</taxon>
        <taxon>Apolygus</taxon>
    </lineage>
</organism>
<dbReference type="GO" id="GO:0016298">
    <property type="term" value="F:lipase activity"/>
    <property type="evidence" value="ECO:0007669"/>
    <property type="project" value="InterPro"/>
</dbReference>
<proteinExistence type="inferred from homology"/>
<dbReference type="InterPro" id="IPR013818">
    <property type="entry name" value="Lipase"/>
</dbReference>
<keyword evidence="7" id="KW-1185">Reference proteome</keyword>
<name>A0A6A4J476_APOLU</name>
<dbReference type="PANTHER" id="PTHR11610">
    <property type="entry name" value="LIPASE"/>
    <property type="match status" value="1"/>
</dbReference>